<evidence type="ECO:0000256" key="11">
    <source>
        <dbReference type="ARBA" id="ARBA00023014"/>
    </source>
</evidence>
<dbReference type="Pfam" id="PF04898">
    <property type="entry name" value="Glu_syn_central"/>
    <property type="match status" value="1"/>
</dbReference>
<keyword evidence="10" id="KW-0408">Iron</keyword>
<comment type="similarity">
    <text evidence="3">Belongs to the glutamate synthase family.</text>
</comment>
<dbReference type="CDD" id="cd02808">
    <property type="entry name" value="GltS_FMN"/>
    <property type="match status" value="1"/>
</dbReference>
<dbReference type="Pfam" id="PF01645">
    <property type="entry name" value="Glu_synthase"/>
    <property type="match status" value="1"/>
</dbReference>
<dbReference type="InterPro" id="IPR029055">
    <property type="entry name" value="Ntn_hydrolases_N"/>
</dbReference>
<dbReference type="GO" id="GO:0046872">
    <property type="term" value="F:metal ion binding"/>
    <property type="evidence" value="ECO:0007669"/>
    <property type="project" value="UniProtKB-KW"/>
</dbReference>
<protein>
    <submittedName>
        <fullName evidence="17">Glutamate synthase large subunit</fullName>
        <ecNumber evidence="17">1.4.1.13</ecNumber>
    </submittedName>
</protein>
<keyword evidence="11" id="KW-0411">Iron-sulfur</keyword>
<gene>
    <name evidence="17" type="primary">gltB</name>
    <name evidence="17" type="ORF">F4Y08_11660</name>
</gene>
<sequence length="1566" mass="170970">MAAWAKTGRKSFYKNPPAAERDACGIGFVAHVEGGRSHEVLRMALDALCNHAHRGAIADDGKSGDGAGILSQIPYRFFVRELKQIGVEAPPVSDLAVGQLFLNRRDADDRERAREVVHKVASDLELEVLAFRSVPVITSVLGDRALRLRPWMEQVILRRTARAAHAGEAFERLLYRARKLILKQAQAWGVERLYVPSLSSRTIVYKGLVLADMLGRFYPDLHDPLFETSLAVFHQRYSTNTLPSWEKAQPFNLICHNGEINTLQGNELWMRARESDLAAAVWPQGLDDLLPIMDTDTSDSGKFDQQLELLVRSGRDIRHALLMMVPEAWERIPEGDMTPERRAFYKYHSSLLEPWDGPASITYTDGRVVGTIMDRNGLRPARYVLLENGIVISASEMGAVRYDEAAVRAKGRLGPGQIFSVDTKASTVQANAEITAQVASRRPYGKWLEDNLVSLEGILLKSRRIQEARLASALRGTDNPEPRPERTVHTPSRLPLLERQISFGFTSEELVVVLRPYLTNAAEPVGAMGDDTPIAALSHLPRPLFHYFKQRFAEVTNPPIDSLRESTVMSLRMLLGKRTNLLSETAEAARLIELKSPILHQDHFYLLESLGMGSPEFWMATLDMTWQPDSAADQPRSRGEMMRQALQQLCARASEALAEGARILVLSDEGVDPGHLPIPSLMATSALHHHLVRTGQRMHASIVVKSGEPREVHHFAALIGYGANAVYPYLIYESISSMVEEGRHFGSMTAEQATENFLTGTEKGLLKIMSKMGISTLDSYCGGQVFEAIGISEPLIDEVFIGTPSLLGGVSYETLAEDVSAWHATAFPQGQTGGRRRMPSWGLYKSRRGGEVHEWSPKVVHLLQTAVTAEDDVKAQAAFDELIELQNSQRIAPRHLLDFKPVREPVPLAEVEPAAAIAKRFSTAAMSHGALSAEAHETLAIAMNRIGGKSNSGEGGEDPDRYHTERVSKIKQVASGRFGVTPAYLMSAEELQIKMAQGSKPGEGGQLPGHKVSDKIAELRYATPGVALISPPPHHDIYSIEDLAQLIFDLKTANPNAHVSVKLVSEIGVGTIATGVAKGYADVIHIAGASGGTGASPLSSLKHVGLPWELGLAETHNALMDNGLRDRVILRTDGGISTGRDIVMAAMLGADQVSFGTSAMIAEGCIMARVCHKDTCPVGVATQNPALRAKFSGTPEMVIRFMMFLAEDTRRILAGLGYRSLNEVIGHPELLTQVVHGREAGFMDVAPLLEEIPGDLPRRCVRDCNPLLASTALGDMLVEQVIARLEADPDANVFLTHPINNTDRTVGARLACGLALRYGMDGLRPGQVNITFVGSSGQSFGAFGIQGLNFQLIGEVNDYVGKGLAGGEIVIRPHDRAKIIPQQNVIIGNTALYGATGGHLYASGLAGERFAVRNSGATAVVEGTGEHTCEYMTGGTVVVLGETGRNFGAGMTGGEAFVYDVATNFERRYNPELIKIRRLAGGAVERRLLSLIQTHVERTSSVRGTQILEDWEVQRQAMWHVTPQDEVHTIEARNEGMRLLDQEEQLAVETPAESGSAGDLTRILSR</sequence>
<keyword evidence="5" id="KW-0285">Flavoprotein</keyword>
<feature type="region of interest" description="Disordered" evidence="15">
    <location>
        <begin position="1547"/>
        <end position="1566"/>
    </location>
</feature>
<comment type="cofactor">
    <cofactor evidence="1">
        <name>FMN</name>
        <dbReference type="ChEBI" id="CHEBI:58210"/>
    </cofactor>
</comment>
<dbReference type="InterPro" id="IPR002489">
    <property type="entry name" value="Glu_synth_asu_C"/>
</dbReference>
<evidence type="ECO:0000256" key="4">
    <source>
        <dbReference type="ARBA" id="ARBA00022605"/>
    </source>
</evidence>
<dbReference type="GO" id="GO:0004355">
    <property type="term" value="F:glutamate synthase (NADPH) activity"/>
    <property type="evidence" value="ECO:0007669"/>
    <property type="project" value="UniProtKB-EC"/>
</dbReference>
<evidence type="ECO:0000313" key="17">
    <source>
        <dbReference type="EMBL" id="MYD90970.1"/>
    </source>
</evidence>
<evidence type="ECO:0000259" key="16">
    <source>
        <dbReference type="PROSITE" id="PS51278"/>
    </source>
</evidence>
<dbReference type="EC" id="1.4.1.13" evidence="17"/>
<evidence type="ECO:0000256" key="6">
    <source>
        <dbReference type="ARBA" id="ARBA00022643"/>
    </source>
</evidence>
<organism evidence="17">
    <name type="scientific">Caldilineaceae bacterium SB0662_bin_9</name>
    <dbReference type="NCBI Taxonomy" id="2605258"/>
    <lineage>
        <taxon>Bacteria</taxon>
        <taxon>Bacillati</taxon>
        <taxon>Chloroflexota</taxon>
        <taxon>Caldilineae</taxon>
        <taxon>Caldilineales</taxon>
        <taxon>Caldilineaceae</taxon>
    </lineage>
</organism>
<dbReference type="EMBL" id="VXPY01000084">
    <property type="protein sequence ID" value="MYD90970.1"/>
    <property type="molecule type" value="Genomic_DNA"/>
</dbReference>
<dbReference type="GO" id="GO:0051538">
    <property type="term" value="F:3 iron, 4 sulfur cluster binding"/>
    <property type="evidence" value="ECO:0007669"/>
    <property type="project" value="UniProtKB-KW"/>
</dbReference>
<dbReference type="CDD" id="cd00713">
    <property type="entry name" value="GltS"/>
    <property type="match status" value="1"/>
</dbReference>
<evidence type="ECO:0000256" key="15">
    <source>
        <dbReference type="SAM" id="MobiDB-lite"/>
    </source>
</evidence>
<keyword evidence="4" id="KW-0028">Amino-acid biosynthesis</keyword>
<evidence type="ECO:0000256" key="7">
    <source>
        <dbReference type="ARBA" id="ARBA00022723"/>
    </source>
</evidence>
<evidence type="ECO:0000256" key="5">
    <source>
        <dbReference type="ARBA" id="ARBA00022630"/>
    </source>
</evidence>
<dbReference type="InterPro" id="IPR002932">
    <property type="entry name" value="Glu_synthdom"/>
</dbReference>
<name>A0A6B1DT59_9CHLR</name>
<dbReference type="GO" id="GO:0019676">
    <property type="term" value="P:ammonia assimilation cycle"/>
    <property type="evidence" value="ECO:0007669"/>
    <property type="project" value="TreeGrafter"/>
</dbReference>
<keyword evidence="9 17" id="KW-0560">Oxidoreductase</keyword>
<evidence type="ECO:0000256" key="1">
    <source>
        <dbReference type="ARBA" id="ARBA00001917"/>
    </source>
</evidence>
<evidence type="ECO:0000256" key="3">
    <source>
        <dbReference type="ARBA" id="ARBA00009716"/>
    </source>
</evidence>
<feature type="domain" description="Glutamine amidotransferase type-2" evidence="16">
    <location>
        <begin position="24"/>
        <end position="424"/>
    </location>
</feature>
<dbReference type="PROSITE" id="PS51278">
    <property type="entry name" value="GATASE_TYPE_2"/>
    <property type="match status" value="1"/>
</dbReference>
<dbReference type="Pfam" id="PF01493">
    <property type="entry name" value="GXGXG"/>
    <property type="match status" value="1"/>
</dbReference>
<dbReference type="InterPro" id="IPR006982">
    <property type="entry name" value="Glu_synth_centr_N"/>
</dbReference>
<keyword evidence="7" id="KW-0479">Metal-binding</keyword>
<keyword evidence="6" id="KW-0288">FMN</keyword>
<dbReference type="Gene3D" id="3.20.20.70">
    <property type="entry name" value="Aldolase class I"/>
    <property type="match status" value="2"/>
</dbReference>
<dbReference type="Pfam" id="PF00310">
    <property type="entry name" value="GATase_2"/>
    <property type="match status" value="1"/>
</dbReference>
<accession>A0A6B1DT59</accession>
<keyword evidence="13" id="KW-0003">3Fe-4S</keyword>
<reference evidence="17" key="1">
    <citation type="submission" date="2019-09" db="EMBL/GenBank/DDBJ databases">
        <title>Characterisation of the sponge microbiome using genome-centric metagenomics.</title>
        <authorList>
            <person name="Engelberts J.P."/>
            <person name="Robbins S.J."/>
            <person name="De Goeij J.M."/>
            <person name="Aranda M."/>
            <person name="Bell S.C."/>
            <person name="Webster N.S."/>
        </authorList>
    </citation>
    <scope>NUCLEOTIDE SEQUENCE</scope>
    <source>
        <strain evidence="17">SB0662_bin_9</strain>
    </source>
</reference>
<dbReference type="InterPro" id="IPR013785">
    <property type="entry name" value="Aldolase_TIM"/>
</dbReference>
<dbReference type="Gene3D" id="2.160.20.60">
    <property type="entry name" value="Glutamate synthase, alpha subunit, C-terminal domain"/>
    <property type="match status" value="1"/>
</dbReference>
<keyword evidence="12" id="KW-0314">Glutamate biosynthesis</keyword>
<dbReference type="InterPro" id="IPR050711">
    <property type="entry name" value="ET-N_metabolism_enzyme"/>
</dbReference>
<dbReference type="NCBIfam" id="NF008730">
    <property type="entry name" value="PRK11750.1"/>
    <property type="match status" value="1"/>
</dbReference>
<evidence type="ECO:0000256" key="14">
    <source>
        <dbReference type="ARBA" id="ARBA00029440"/>
    </source>
</evidence>
<dbReference type="SUPFAM" id="SSF69336">
    <property type="entry name" value="Alpha subunit of glutamate synthase, C-terminal domain"/>
    <property type="match status" value="1"/>
</dbReference>
<evidence type="ECO:0000256" key="9">
    <source>
        <dbReference type="ARBA" id="ARBA00023002"/>
    </source>
</evidence>
<evidence type="ECO:0000256" key="8">
    <source>
        <dbReference type="ARBA" id="ARBA00022962"/>
    </source>
</evidence>
<comment type="caution">
    <text evidence="17">The sequence shown here is derived from an EMBL/GenBank/DDBJ whole genome shotgun (WGS) entry which is preliminary data.</text>
</comment>
<proteinExistence type="inferred from homology"/>
<dbReference type="CDD" id="cd00982">
    <property type="entry name" value="gltB_C"/>
    <property type="match status" value="1"/>
</dbReference>
<dbReference type="Gene3D" id="3.60.20.10">
    <property type="entry name" value="Glutamine Phosphoribosylpyrophosphate, subunit 1, domain 1"/>
    <property type="match status" value="1"/>
</dbReference>
<dbReference type="PANTHER" id="PTHR11938:SF133">
    <property type="entry name" value="GLUTAMATE SYNTHASE (NADH)"/>
    <property type="match status" value="1"/>
</dbReference>
<evidence type="ECO:0000256" key="2">
    <source>
        <dbReference type="ARBA" id="ARBA00001927"/>
    </source>
</evidence>
<comment type="cofactor">
    <cofactor evidence="2">
        <name>[3Fe-4S] cluster</name>
        <dbReference type="ChEBI" id="CHEBI:21137"/>
    </cofactor>
</comment>
<dbReference type="InterPro" id="IPR036485">
    <property type="entry name" value="Glu_synth_asu_C_sf"/>
</dbReference>
<evidence type="ECO:0000256" key="12">
    <source>
        <dbReference type="ARBA" id="ARBA00023164"/>
    </source>
</evidence>
<dbReference type="FunFam" id="3.60.20.10:FF:000001">
    <property type="entry name" value="Glutamate synthase, large subunit"/>
    <property type="match status" value="1"/>
</dbReference>
<evidence type="ECO:0000256" key="10">
    <source>
        <dbReference type="ARBA" id="ARBA00023004"/>
    </source>
</evidence>
<dbReference type="SUPFAM" id="SSF56235">
    <property type="entry name" value="N-terminal nucleophile aminohydrolases (Ntn hydrolases)"/>
    <property type="match status" value="1"/>
</dbReference>
<dbReference type="GO" id="GO:0006537">
    <property type="term" value="P:glutamate biosynthetic process"/>
    <property type="evidence" value="ECO:0007669"/>
    <property type="project" value="UniProtKB-KW"/>
</dbReference>
<keyword evidence="8" id="KW-0315">Glutamine amidotransferase</keyword>
<dbReference type="InterPro" id="IPR017932">
    <property type="entry name" value="GATase_2_dom"/>
</dbReference>
<comment type="pathway">
    <text evidence="14">Amino-acid biosynthesis.</text>
</comment>
<evidence type="ECO:0000256" key="13">
    <source>
        <dbReference type="ARBA" id="ARBA00023291"/>
    </source>
</evidence>
<dbReference type="SUPFAM" id="SSF51395">
    <property type="entry name" value="FMN-linked oxidoreductases"/>
    <property type="match status" value="1"/>
</dbReference>
<dbReference type="PANTHER" id="PTHR11938">
    <property type="entry name" value="FAD NADPH DEHYDROGENASE/OXIDOREDUCTASE"/>
    <property type="match status" value="1"/>
</dbReference>